<sequence length="787" mass="88393">MSFKITARTILQLGAELISSDAVALYELIKNAIDARSSNGVDIKFSIVMLLSKYEECLAYIGEGNDIDACRSFIYENLQADAEREDLDSFRSLIRAARNCDELRDALVHAYRAINRIVVTDTGHGMSKSDLEDIYLTIGTSSRAKDVNAQLKDGGKGESIYLGEKGVGRLSVMRLGRRLSVQTAKVDEKNYNILDIDWREFEAAYDKSHDSVVITVKQGEAKPLGQSGTKIIISDLTSVWTTSVLEENIRGQIARLTDPFVVGKKRRFPIRFEYNGSDISYAAKIEQLLLDNAHAICKATYKIIDGKAQLKVDIVENIYNGSAYSDTHDELDLKVMVGLEKLGYPLSTLRKVGDFEFQLYWYNRQKIKGIPDLGNRAEILKLIEQWVGVMLFRDGYRVLPYGDEGDDWLGLNRKALSASGYKLNTKQFIGRVAIGRINNPYLLDQTNRQGLQDCPEKTLLVNCLQSVIVNRMAFVLEEGKSSEKTERLAGFDVGRTDKAVKDLEKRASQAVRKISQHYSGPEHVLQQVKDSFAELKDAYSRAVDKLGVVENERERMTHLAGIGLTVELVAHELARVTEFTQKTLRDVPEKEISQELKGVFDVLESQLKSIQKRLAILEPLSVSARQRRAMKDVGDIINFVLTAHDSQFKRHNVRLSLDLGRSPVKAFVIEGLVVQILENLISNSVYWLKAYSEEHESFQPEINIVLTGSPPMITYQDNGPGIPISRREVVFQPFFSTKGTIERHGLGLYIARDCAEMMGGTLTLCDEPVVQEGRLNTFVLELAEEAK</sequence>
<reference evidence="10 11" key="1">
    <citation type="journal article" date="2013" name="Genome Announc.">
        <title>Draft Genome of Pseudomonas stutzeri Strain NF13, a Nitrogen Fixer Isolated from the Galapagos Rift Hydrothermal Vent.</title>
        <authorList>
            <person name="Pena A."/>
            <person name="Busquets A."/>
            <person name="Gomila M."/>
            <person name="Mayol J."/>
            <person name="Bosch R."/>
            <person name="Nogales B."/>
            <person name="Garcia-Valdes E."/>
            <person name="Bennasar A."/>
            <person name="Lalucat J."/>
        </authorList>
    </citation>
    <scope>NUCLEOTIDE SEQUENCE [LARGE SCALE GENOMIC DNA]</scope>
    <source>
        <strain evidence="10 11">NF13</strain>
    </source>
</reference>
<gene>
    <name evidence="10" type="ORF">B381_21296</name>
</gene>
<dbReference type="AlphaFoldDB" id="M2TKL8"/>
<dbReference type="RefSeq" id="WP_003303925.1">
    <property type="nucleotide sequence ID" value="NZ_AOBS01000081.1"/>
</dbReference>
<dbReference type="PANTHER" id="PTHR43065:SF10">
    <property type="entry name" value="PEROXIDE STRESS-ACTIVATED HISTIDINE KINASE MAK3"/>
    <property type="match status" value="1"/>
</dbReference>
<evidence type="ECO:0000256" key="2">
    <source>
        <dbReference type="ARBA" id="ARBA00012438"/>
    </source>
</evidence>
<proteinExistence type="predicted"/>
<evidence type="ECO:0000256" key="1">
    <source>
        <dbReference type="ARBA" id="ARBA00000085"/>
    </source>
</evidence>
<name>M2TKL8_STUST</name>
<dbReference type="InterPro" id="IPR003594">
    <property type="entry name" value="HATPase_dom"/>
</dbReference>
<dbReference type="Pfam" id="PF13589">
    <property type="entry name" value="HATPase_c_3"/>
    <property type="match status" value="1"/>
</dbReference>
<evidence type="ECO:0000256" key="8">
    <source>
        <dbReference type="ARBA" id="ARBA00023012"/>
    </source>
</evidence>
<dbReference type="InterPro" id="IPR004358">
    <property type="entry name" value="Sig_transdc_His_kin-like_C"/>
</dbReference>
<organism evidence="10 11">
    <name type="scientific">Stutzerimonas stutzeri NF13</name>
    <dbReference type="NCBI Taxonomy" id="1212548"/>
    <lineage>
        <taxon>Bacteria</taxon>
        <taxon>Pseudomonadati</taxon>
        <taxon>Pseudomonadota</taxon>
        <taxon>Gammaproteobacteria</taxon>
        <taxon>Pseudomonadales</taxon>
        <taxon>Pseudomonadaceae</taxon>
        <taxon>Stutzerimonas</taxon>
    </lineage>
</organism>
<dbReference type="GO" id="GO:0005524">
    <property type="term" value="F:ATP binding"/>
    <property type="evidence" value="ECO:0007669"/>
    <property type="project" value="UniProtKB-KW"/>
</dbReference>
<dbReference type="PATRIC" id="fig|1212548.4.peg.4202"/>
<dbReference type="InterPro" id="IPR005467">
    <property type="entry name" value="His_kinase_dom"/>
</dbReference>
<evidence type="ECO:0000313" key="11">
    <source>
        <dbReference type="Proteomes" id="UP000011700"/>
    </source>
</evidence>
<protein>
    <recommendedName>
        <fullName evidence="2">histidine kinase</fullName>
        <ecNumber evidence="2">2.7.13.3</ecNumber>
    </recommendedName>
</protein>
<comment type="catalytic activity">
    <reaction evidence="1">
        <text>ATP + protein L-histidine = ADP + protein N-phospho-L-histidine.</text>
        <dbReference type="EC" id="2.7.13.3"/>
    </reaction>
</comment>
<keyword evidence="5" id="KW-0547">Nucleotide-binding</keyword>
<dbReference type="GO" id="GO:0000160">
    <property type="term" value="P:phosphorelay signal transduction system"/>
    <property type="evidence" value="ECO:0007669"/>
    <property type="project" value="UniProtKB-KW"/>
</dbReference>
<evidence type="ECO:0000256" key="5">
    <source>
        <dbReference type="ARBA" id="ARBA00022741"/>
    </source>
</evidence>
<dbReference type="PROSITE" id="PS50109">
    <property type="entry name" value="HIS_KIN"/>
    <property type="match status" value="1"/>
</dbReference>
<dbReference type="Gene3D" id="3.30.565.10">
    <property type="entry name" value="Histidine kinase-like ATPase, C-terminal domain"/>
    <property type="match status" value="2"/>
</dbReference>
<dbReference type="OrthoDB" id="9816482at2"/>
<dbReference type="eggNOG" id="COG4191">
    <property type="taxonomic scope" value="Bacteria"/>
</dbReference>
<dbReference type="Pfam" id="PF02518">
    <property type="entry name" value="HATPase_c"/>
    <property type="match status" value="1"/>
</dbReference>
<dbReference type="EC" id="2.7.13.3" evidence="2"/>
<evidence type="ECO:0000256" key="7">
    <source>
        <dbReference type="ARBA" id="ARBA00022840"/>
    </source>
</evidence>
<dbReference type="EMBL" id="AOBS01000081">
    <property type="protein sequence ID" value="EMD98010.1"/>
    <property type="molecule type" value="Genomic_DNA"/>
</dbReference>
<dbReference type="Proteomes" id="UP000011700">
    <property type="component" value="Unassembled WGS sequence"/>
</dbReference>
<dbReference type="InterPro" id="IPR036890">
    <property type="entry name" value="HATPase_C_sf"/>
</dbReference>
<dbReference type="PRINTS" id="PR00344">
    <property type="entry name" value="BCTRLSENSOR"/>
</dbReference>
<dbReference type="CDD" id="cd00075">
    <property type="entry name" value="HATPase"/>
    <property type="match status" value="1"/>
</dbReference>
<dbReference type="GO" id="GO:0004673">
    <property type="term" value="F:protein histidine kinase activity"/>
    <property type="evidence" value="ECO:0007669"/>
    <property type="project" value="UniProtKB-EC"/>
</dbReference>
<dbReference type="SMART" id="SM00387">
    <property type="entry name" value="HATPase_c"/>
    <property type="match status" value="1"/>
</dbReference>
<keyword evidence="8" id="KW-0902">Two-component regulatory system</keyword>
<evidence type="ECO:0000313" key="10">
    <source>
        <dbReference type="EMBL" id="EMD98010.1"/>
    </source>
</evidence>
<evidence type="ECO:0000256" key="3">
    <source>
        <dbReference type="ARBA" id="ARBA00022553"/>
    </source>
</evidence>
<evidence type="ECO:0000256" key="4">
    <source>
        <dbReference type="ARBA" id="ARBA00022679"/>
    </source>
</evidence>
<comment type="caution">
    <text evidence="10">The sequence shown here is derived from an EMBL/GenBank/DDBJ whole genome shotgun (WGS) entry which is preliminary data.</text>
</comment>
<keyword evidence="4" id="KW-0808">Transferase</keyword>
<accession>M2TKL8</accession>
<keyword evidence="3" id="KW-0597">Phosphoprotein</keyword>
<evidence type="ECO:0000259" key="9">
    <source>
        <dbReference type="PROSITE" id="PS50109"/>
    </source>
</evidence>
<dbReference type="SUPFAM" id="SSF55874">
    <property type="entry name" value="ATPase domain of HSP90 chaperone/DNA topoisomerase II/histidine kinase"/>
    <property type="match status" value="2"/>
</dbReference>
<keyword evidence="7" id="KW-0067">ATP-binding</keyword>
<evidence type="ECO:0000256" key="6">
    <source>
        <dbReference type="ARBA" id="ARBA00022777"/>
    </source>
</evidence>
<feature type="domain" description="Histidine kinase" evidence="9">
    <location>
        <begin position="568"/>
        <end position="784"/>
    </location>
</feature>
<dbReference type="PANTHER" id="PTHR43065">
    <property type="entry name" value="SENSOR HISTIDINE KINASE"/>
    <property type="match status" value="1"/>
</dbReference>
<keyword evidence="6" id="KW-0418">Kinase</keyword>